<evidence type="ECO:0000256" key="2">
    <source>
        <dbReference type="SAM" id="SignalP"/>
    </source>
</evidence>
<keyword evidence="1" id="KW-0472">Membrane</keyword>
<proteinExistence type="predicted"/>
<dbReference type="Pfam" id="PF13559">
    <property type="entry name" value="DUF4129"/>
    <property type="match status" value="1"/>
</dbReference>
<dbReference type="InterPro" id="IPR025403">
    <property type="entry name" value="TgpA-like_C"/>
</dbReference>
<reference evidence="5" key="1">
    <citation type="journal article" date="2019" name="Int. J. Syst. Evol. Microbiol.">
        <title>The Global Catalogue of Microorganisms (GCM) 10K type strain sequencing project: providing services to taxonomists for standard genome sequencing and annotation.</title>
        <authorList>
            <consortium name="The Broad Institute Genomics Platform"/>
            <consortium name="The Broad Institute Genome Sequencing Center for Infectious Disease"/>
            <person name="Wu L."/>
            <person name="Ma J."/>
        </authorList>
    </citation>
    <scope>NUCLEOTIDE SEQUENCE [LARGE SCALE GENOMIC DNA]</scope>
    <source>
        <strain evidence="5">JCM 18200</strain>
    </source>
</reference>
<dbReference type="Proteomes" id="UP001501411">
    <property type="component" value="Unassembled WGS sequence"/>
</dbReference>
<sequence length="245" mass="28419">MRIALIILFFIFGTLPGSAQTASDEKGKTVKKPLTVQSDSSMVDLRSISKESLAVYKHDPTFNYEENIVPIGWWQQLKHWFYQLLQRIFASKGSAIALKWLLIFAGVFALLLLIYKLSGMDLMHIFRKSKTLGDPTAFENEENIHIINFEEELKQAIQAGNFRLAVRLLYLQSLKGLTDRQLIDWQPGKTNHAYLQELHETPLKKNFAQLTGQFEYIWYGGFPIQKQDFGHIHDDFTSFYQQIRN</sequence>
<feature type="chain" id="PRO_5045598394" evidence="2">
    <location>
        <begin position="20"/>
        <end position="245"/>
    </location>
</feature>
<evidence type="ECO:0000256" key="1">
    <source>
        <dbReference type="SAM" id="Phobius"/>
    </source>
</evidence>
<organism evidence="4 5">
    <name type="scientific">Olivibacter ginsenosidimutans</name>
    <dbReference type="NCBI Taxonomy" id="1176537"/>
    <lineage>
        <taxon>Bacteria</taxon>
        <taxon>Pseudomonadati</taxon>
        <taxon>Bacteroidota</taxon>
        <taxon>Sphingobacteriia</taxon>
        <taxon>Sphingobacteriales</taxon>
        <taxon>Sphingobacteriaceae</taxon>
        <taxon>Olivibacter</taxon>
    </lineage>
</organism>
<keyword evidence="1" id="KW-1133">Transmembrane helix</keyword>
<evidence type="ECO:0000313" key="4">
    <source>
        <dbReference type="EMBL" id="GAA4805268.1"/>
    </source>
</evidence>
<keyword evidence="1" id="KW-0812">Transmembrane</keyword>
<gene>
    <name evidence="4" type="ORF">GCM10023231_38050</name>
</gene>
<feature type="transmembrane region" description="Helical" evidence="1">
    <location>
        <begin position="97"/>
        <end position="118"/>
    </location>
</feature>
<accession>A0ABP9CAG1</accession>
<evidence type="ECO:0000313" key="5">
    <source>
        <dbReference type="Proteomes" id="UP001501411"/>
    </source>
</evidence>
<comment type="caution">
    <text evidence="4">The sequence shown here is derived from an EMBL/GenBank/DDBJ whole genome shotgun (WGS) entry which is preliminary data.</text>
</comment>
<keyword evidence="2" id="KW-0732">Signal</keyword>
<dbReference type="EMBL" id="BAABIQ010000043">
    <property type="protein sequence ID" value="GAA4805268.1"/>
    <property type="molecule type" value="Genomic_DNA"/>
</dbReference>
<keyword evidence="5" id="KW-1185">Reference proteome</keyword>
<evidence type="ECO:0000259" key="3">
    <source>
        <dbReference type="Pfam" id="PF13559"/>
    </source>
</evidence>
<feature type="domain" description="Protein-glutamine gamma-glutamyltransferase-like C-terminal" evidence="3">
    <location>
        <begin position="169"/>
        <end position="229"/>
    </location>
</feature>
<protein>
    <submittedName>
        <fullName evidence="4">DUF4129 domain-containing protein</fullName>
    </submittedName>
</protein>
<feature type="signal peptide" evidence="2">
    <location>
        <begin position="1"/>
        <end position="19"/>
    </location>
</feature>
<name>A0ABP9CAG1_9SPHI</name>